<organism evidence="1">
    <name type="scientific">Arundo donax</name>
    <name type="common">Giant reed</name>
    <name type="synonym">Donax arundinaceus</name>
    <dbReference type="NCBI Taxonomy" id="35708"/>
    <lineage>
        <taxon>Eukaryota</taxon>
        <taxon>Viridiplantae</taxon>
        <taxon>Streptophyta</taxon>
        <taxon>Embryophyta</taxon>
        <taxon>Tracheophyta</taxon>
        <taxon>Spermatophyta</taxon>
        <taxon>Magnoliopsida</taxon>
        <taxon>Liliopsida</taxon>
        <taxon>Poales</taxon>
        <taxon>Poaceae</taxon>
        <taxon>PACMAD clade</taxon>
        <taxon>Arundinoideae</taxon>
        <taxon>Arundineae</taxon>
        <taxon>Arundo</taxon>
    </lineage>
</organism>
<accession>A0A0A9EWM3</accession>
<name>A0A0A9EWM3_ARUDO</name>
<protein>
    <submittedName>
        <fullName evidence="1">Uncharacterized protein</fullName>
    </submittedName>
</protein>
<evidence type="ECO:0000313" key="1">
    <source>
        <dbReference type="EMBL" id="JAE02281.1"/>
    </source>
</evidence>
<sequence length="71" mass="7945">MQISDHFCKLIKAKSNHSTHGKIFLLSSIKSRVHVISSEAYCYQSSPLAVYIMSSLANQLDLVQAAAFRFI</sequence>
<proteinExistence type="predicted"/>
<dbReference type="AlphaFoldDB" id="A0A0A9EWM3"/>
<reference evidence="1" key="1">
    <citation type="submission" date="2014-09" db="EMBL/GenBank/DDBJ databases">
        <authorList>
            <person name="Magalhaes I.L.F."/>
            <person name="Oliveira U."/>
            <person name="Santos F.R."/>
            <person name="Vidigal T.H.D.A."/>
            <person name="Brescovit A.D."/>
            <person name="Santos A.J."/>
        </authorList>
    </citation>
    <scope>NUCLEOTIDE SEQUENCE</scope>
    <source>
        <tissue evidence="1">Shoot tissue taken approximately 20 cm above the soil surface</tissue>
    </source>
</reference>
<reference evidence="1" key="2">
    <citation type="journal article" date="2015" name="Data Brief">
        <title>Shoot transcriptome of the giant reed, Arundo donax.</title>
        <authorList>
            <person name="Barrero R.A."/>
            <person name="Guerrero F.D."/>
            <person name="Moolhuijzen P."/>
            <person name="Goolsby J.A."/>
            <person name="Tidwell J."/>
            <person name="Bellgard S.E."/>
            <person name="Bellgard M.I."/>
        </authorList>
    </citation>
    <scope>NUCLEOTIDE SEQUENCE</scope>
    <source>
        <tissue evidence="1">Shoot tissue taken approximately 20 cm above the soil surface</tissue>
    </source>
</reference>
<dbReference type="EMBL" id="GBRH01195615">
    <property type="protein sequence ID" value="JAE02281.1"/>
    <property type="molecule type" value="Transcribed_RNA"/>
</dbReference>